<dbReference type="AlphaFoldDB" id="A0A061D3Z2"/>
<dbReference type="Pfam" id="PF01872">
    <property type="entry name" value="RibD_C"/>
    <property type="match status" value="1"/>
</dbReference>
<dbReference type="EMBL" id="UGUW01000004">
    <property type="protein sequence ID" value="SUD61265.1"/>
    <property type="molecule type" value="Genomic_DNA"/>
</dbReference>
<dbReference type="STRING" id="301.SAMN05216280_104720"/>
<dbReference type="GeneID" id="300414979"/>
<dbReference type="SUPFAM" id="SSF53597">
    <property type="entry name" value="Dihydrofolate reductase-like"/>
    <property type="match status" value="1"/>
</dbReference>
<gene>
    <name evidence="4" type="primary">folA</name>
    <name evidence="3" type="ORF">EGJ44_02580</name>
    <name evidence="2" type="ORF">N7671_01675</name>
    <name evidence="4" type="ORF">NCTC10860_03646</name>
</gene>
<dbReference type="GO" id="GO:0008703">
    <property type="term" value="F:5-amino-6-(5-phosphoribosylamino)uracil reductase activity"/>
    <property type="evidence" value="ECO:0007669"/>
    <property type="project" value="InterPro"/>
</dbReference>
<evidence type="ECO:0000259" key="1">
    <source>
        <dbReference type="Pfam" id="PF01872"/>
    </source>
</evidence>
<reference evidence="4 5" key="1">
    <citation type="submission" date="2018-06" db="EMBL/GenBank/DDBJ databases">
        <authorList>
            <consortium name="Pathogen Informatics"/>
            <person name="Doyle S."/>
        </authorList>
    </citation>
    <scope>NUCLEOTIDE SEQUENCE [LARGE SCALE GENOMIC DNA]</scope>
    <source>
        <strain evidence="4 5">NCTC10860</strain>
    </source>
</reference>
<dbReference type="GO" id="GO:0004146">
    <property type="term" value="F:dihydrofolate reductase activity"/>
    <property type="evidence" value="ECO:0007669"/>
    <property type="project" value="UniProtKB-EC"/>
</dbReference>
<proteinExistence type="predicted"/>
<dbReference type="Proteomes" id="UP001159292">
    <property type="component" value="Unassembled WGS sequence"/>
</dbReference>
<accession>A0A427HUV8</accession>
<evidence type="ECO:0000313" key="2">
    <source>
        <dbReference type="EMBL" id="MDH0565992.1"/>
    </source>
</evidence>
<keyword evidence="4" id="KW-0560">Oxidoreductase</keyword>
<evidence type="ECO:0000313" key="3">
    <source>
        <dbReference type="EMBL" id="RRW38766.1"/>
    </source>
</evidence>
<evidence type="ECO:0000313" key="6">
    <source>
        <dbReference type="Proteomes" id="UP000272833"/>
    </source>
</evidence>
<organism evidence="3 6">
    <name type="scientific">Ectopseudomonas oleovorans</name>
    <name type="common">Pseudomonas oleovorans</name>
    <dbReference type="NCBI Taxonomy" id="301"/>
    <lineage>
        <taxon>Bacteria</taxon>
        <taxon>Pseudomonadati</taxon>
        <taxon>Pseudomonadota</taxon>
        <taxon>Gammaproteobacteria</taxon>
        <taxon>Pseudomonadales</taxon>
        <taxon>Pseudomonadaceae</taxon>
        <taxon>Ectopseudomonas</taxon>
    </lineage>
</organism>
<dbReference type="RefSeq" id="WP_004423532.1">
    <property type="nucleotide sequence ID" value="NZ_CAURUH010000093.1"/>
</dbReference>
<dbReference type="PANTHER" id="PTHR38011">
    <property type="entry name" value="DIHYDROFOLATE REDUCTASE FAMILY PROTEIN (AFU_ORTHOLOGUE AFUA_8G06820)"/>
    <property type="match status" value="1"/>
</dbReference>
<sequence>MNPSLIYHVTSSLDGYIARPDGRIDWFDSLRQADEEYAFQYFYSGINALLMGRGTYEALLKRGGPWPYPGKPCVVLTRLALPRAADEIQLTHCTPAQAVAALNEAGFQRIWLVGGSLLAGNCYTAGLIDEVVINLVPHLLGAGIPLLATGMERSLTLSDQRRFNSGTLQVHYRVQKQANVRTQIPAPRINVA</sequence>
<reference evidence="2" key="3">
    <citation type="submission" date="2022-09" db="EMBL/GenBank/DDBJ databases">
        <title>Intensive care unit water sources are persistently colonized with multi-drug resistant bacteria and are the site of extensive horizontal gene transfer of antibiotic resistance genes.</title>
        <authorList>
            <person name="Diorio-Toth L."/>
        </authorList>
    </citation>
    <scope>NUCLEOTIDE SEQUENCE</scope>
    <source>
        <strain evidence="2">GD04000</strain>
    </source>
</reference>
<name>A0A061D3Z2_ECTOL</name>
<dbReference type="InterPro" id="IPR050765">
    <property type="entry name" value="Riboflavin_Biosynth_HTPR"/>
</dbReference>
<dbReference type="InterPro" id="IPR002734">
    <property type="entry name" value="RibDG_C"/>
</dbReference>
<dbReference type="EMBL" id="RHRS01000004">
    <property type="protein sequence ID" value="RRW38766.1"/>
    <property type="molecule type" value="Genomic_DNA"/>
</dbReference>
<dbReference type="EMBL" id="JAOEET010000003">
    <property type="protein sequence ID" value="MDH0565992.1"/>
    <property type="molecule type" value="Genomic_DNA"/>
</dbReference>
<dbReference type="GO" id="GO:0009231">
    <property type="term" value="P:riboflavin biosynthetic process"/>
    <property type="evidence" value="ECO:0007669"/>
    <property type="project" value="InterPro"/>
</dbReference>
<evidence type="ECO:0000313" key="5">
    <source>
        <dbReference type="Proteomes" id="UP000254084"/>
    </source>
</evidence>
<dbReference type="PANTHER" id="PTHR38011:SF11">
    <property type="entry name" value="2,5-DIAMINO-6-RIBOSYLAMINO-4(3H)-PYRIMIDINONE 5'-PHOSPHATE REDUCTASE"/>
    <property type="match status" value="1"/>
</dbReference>
<dbReference type="eggNOG" id="COG0262">
    <property type="taxonomic scope" value="Bacteria"/>
</dbReference>
<dbReference type="EC" id="1.5.1.3" evidence="4"/>
<evidence type="ECO:0000313" key="4">
    <source>
        <dbReference type="EMBL" id="SUD61265.1"/>
    </source>
</evidence>
<dbReference type="InterPro" id="IPR024072">
    <property type="entry name" value="DHFR-like_dom_sf"/>
</dbReference>
<protein>
    <submittedName>
        <fullName evidence="4">Deaminase-reductase domain-containing protein</fullName>
        <ecNumber evidence="4">1.5.1.3</ecNumber>
    </submittedName>
    <submittedName>
        <fullName evidence="2 3">Dihydrofolate reductase</fullName>
    </submittedName>
</protein>
<reference evidence="3 6" key="2">
    <citation type="submission" date="2018-10" db="EMBL/GenBank/DDBJ databases">
        <title>Transmission dynamics of multidrug resistant bacteria on intensive care unit surfaces.</title>
        <authorList>
            <person name="D'Souza A.W."/>
            <person name="Potter R.F."/>
            <person name="Wallace M."/>
            <person name="Shupe A."/>
            <person name="Patel S."/>
            <person name="Sun S."/>
            <person name="Gul D."/>
            <person name="Kwon J.H."/>
            <person name="Andleeb S."/>
            <person name="Burnham C.-A.D."/>
            <person name="Dantas G."/>
        </authorList>
    </citation>
    <scope>NUCLEOTIDE SEQUENCE [LARGE SCALE GENOMIC DNA]</scope>
    <source>
        <strain evidence="3 6">PO_271</strain>
    </source>
</reference>
<dbReference type="Proteomes" id="UP000272833">
    <property type="component" value="Unassembled WGS sequence"/>
</dbReference>
<dbReference type="Proteomes" id="UP000254084">
    <property type="component" value="Unassembled WGS sequence"/>
</dbReference>
<dbReference type="Gene3D" id="3.40.430.10">
    <property type="entry name" value="Dihydrofolate Reductase, subunit A"/>
    <property type="match status" value="1"/>
</dbReference>
<feature type="domain" description="Bacterial bifunctional deaminase-reductase C-terminal" evidence="1">
    <location>
        <begin position="3"/>
        <end position="158"/>
    </location>
</feature>
<accession>A0A061D3Z2</accession>